<name>A0A7J6NX19_PEROL</name>
<dbReference type="EMBL" id="JABANP010000152">
    <property type="protein sequence ID" value="KAF4688432.1"/>
    <property type="molecule type" value="Genomic_DNA"/>
</dbReference>
<gene>
    <name evidence="1" type="ORF">FOZ60_002832</name>
</gene>
<comment type="caution">
    <text evidence="1">The sequence shown here is derived from an EMBL/GenBank/DDBJ whole genome shotgun (WGS) entry which is preliminary data.</text>
</comment>
<organism evidence="1 2">
    <name type="scientific">Perkinsus olseni</name>
    <name type="common">Perkinsus atlanticus</name>
    <dbReference type="NCBI Taxonomy" id="32597"/>
    <lineage>
        <taxon>Eukaryota</taxon>
        <taxon>Sar</taxon>
        <taxon>Alveolata</taxon>
        <taxon>Perkinsozoa</taxon>
        <taxon>Perkinsea</taxon>
        <taxon>Perkinsida</taxon>
        <taxon>Perkinsidae</taxon>
        <taxon>Perkinsus</taxon>
    </lineage>
</organism>
<dbReference type="Proteomes" id="UP000541610">
    <property type="component" value="Unassembled WGS sequence"/>
</dbReference>
<proteinExistence type="predicted"/>
<dbReference type="AlphaFoldDB" id="A0A7J6NX19"/>
<protein>
    <submittedName>
        <fullName evidence="1">Uncharacterized protein</fullName>
    </submittedName>
</protein>
<evidence type="ECO:0000313" key="1">
    <source>
        <dbReference type="EMBL" id="KAF4688432.1"/>
    </source>
</evidence>
<evidence type="ECO:0000313" key="2">
    <source>
        <dbReference type="Proteomes" id="UP000541610"/>
    </source>
</evidence>
<reference evidence="1 2" key="1">
    <citation type="submission" date="2020-04" db="EMBL/GenBank/DDBJ databases">
        <title>Perkinsus olseni comparative genomics.</title>
        <authorList>
            <person name="Bogema D.R."/>
        </authorList>
    </citation>
    <scope>NUCLEOTIDE SEQUENCE [LARGE SCALE GENOMIC DNA]</scope>
    <source>
        <strain evidence="1">00978-12</strain>
    </source>
</reference>
<accession>A0A7J6NX19</accession>
<sequence>MKSFLQILALESRLFETLLKRRSGQAECSGGLLFVFSSLVPQRRYTLDCPREEILVNPPPSYIFVMNEDLCGVYPTPTGVYIRKPLERGEEVMVLQPGFQGTKAVYYYNNNKSQLFVLCEDNRKLIIYDLITEKSVAYSILGLPGNGSRSSKNADLVCNPLFAFFLAGTGHLFCIDLRTVDDDALQAKLIWTSPHSASSESSYGTVRCMTGAPEAVMVTMAHVGDITTYFLGIEHPEKPPLYFTELCKTVNSLGLHLPSDHAVIIPFDDHLNGFVMRTYEHGCSYRLSLLSDLGRSIDIGYRLPTRQSLQMVIGAKDVIYMMRQDTSMVSAAYEPSDGGPLLDLYTLRLSLIASFSFGFRPPELNSISLNLLSGDGLELPGRQQDSRDSLGLDSSASSLEIMALELRVLETMLEKAGRSGTLPEVGKAYTDFLGTRPCTLDCPREEILVNPPPSYIFVMNEDLCGVYPTPTGVYIRKPLERGEEVMVLQPGFQGTKAVYYYHNNKSQLFVLCEDNRKLIQYNLSDSPVGQGVTTEVLGLPKATALNKTASQLLFTDDFVFIIFPTGHLFCIDRLDIRDAAQAKLISADRLDAGSTRSLLSVPGDPKAVKLAVLGYRRFKMITLKLKQRRSPLYFEQDTEELDVALKLGETNSEMMLVQDIAGQCLAVMARSGGVSGCRIFLCSRSLRPLGKALVFSNEYQPVRNLQVVFGADDLVYVLREDNTLVERFLEEDYDPESVHESELRGEYTDYSRACRLATYYIYR</sequence>
<dbReference type="OrthoDB" id="444644at2759"/>